<feature type="domain" description="HTH marR-type" evidence="4">
    <location>
        <begin position="12"/>
        <end position="144"/>
    </location>
</feature>
<dbReference type="InterPro" id="IPR000835">
    <property type="entry name" value="HTH_MarR-typ"/>
</dbReference>
<reference evidence="5" key="1">
    <citation type="submission" date="2020-10" db="EMBL/GenBank/DDBJ databases">
        <title>Sequencing the genomes of 1000 actinobacteria strains.</title>
        <authorList>
            <person name="Klenk H.-P."/>
        </authorList>
    </citation>
    <scope>NUCLEOTIDE SEQUENCE</scope>
    <source>
        <strain evidence="5">DSM 45354</strain>
    </source>
</reference>
<gene>
    <name evidence="5" type="ORF">HEB94_006200</name>
</gene>
<evidence type="ECO:0000313" key="6">
    <source>
        <dbReference type="Proteomes" id="UP000638648"/>
    </source>
</evidence>
<keyword evidence="6" id="KW-1185">Reference proteome</keyword>
<dbReference type="Proteomes" id="UP000638648">
    <property type="component" value="Unassembled WGS sequence"/>
</dbReference>
<dbReference type="SMART" id="SM00347">
    <property type="entry name" value="HTH_MARR"/>
    <property type="match status" value="1"/>
</dbReference>
<dbReference type="RefSeq" id="WP_192752941.1">
    <property type="nucleotide sequence ID" value="NZ_BAABJL010000214.1"/>
</dbReference>
<protein>
    <submittedName>
        <fullName evidence="5">DNA-binding MarR family transcriptional regulator</fullName>
    </submittedName>
</protein>
<comment type="caution">
    <text evidence="5">The sequence shown here is derived from an EMBL/GenBank/DDBJ whole genome shotgun (WGS) entry which is preliminary data.</text>
</comment>
<accession>A0A927N044</accession>
<dbReference type="EMBL" id="JADBEM010000001">
    <property type="protein sequence ID" value="MBE1609352.1"/>
    <property type="molecule type" value="Genomic_DNA"/>
</dbReference>
<dbReference type="InterPro" id="IPR039422">
    <property type="entry name" value="MarR/SlyA-like"/>
</dbReference>
<proteinExistence type="predicted"/>
<dbReference type="GO" id="GO:0006950">
    <property type="term" value="P:response to stress"/>
    <property type="evidence" value="ECO:0007669"/>
    <property type="project" value="TreeGrafter"/>
</dbReference>
<dbReference type="PRINTS" id="PR00598">
    <property type="entry name" value="HTHMARR"/>
</dbReference>
<dbReference type="InterPro" id="IPR036390">
    <property type="entry name" value="WH_DNA-bd_sf"/>
</dbReference>
<organism evidence="5 6">
    <name type="scientific">Actinopolymorpha pittospori</name>
    <dbReference type="NCBI Taxonomy" id="648752"/>
    <lineage>
        <taxon>Bacteria</taxon>
        <taxon>Bacillati</taxon>
        <taxon>Actinomycetota</taxon>
        <taxon>Actinomycetes</taxon>
        <taxon>Propionibacteriales</taxon>
        <taxon>Actinopolymorphaceae</taxon>
        <taxon>Actinopolymorpha</taxon>
    </lineage>
</organism>
<dbReference type="SUPFAM" id="SSF46785">
    <property type="entry name" value="Winged helix' DNA-binding domain"/>
    <property type="match status" value="1"/>
</dbReference>
<dbReference type="GO" id="GO:0003677">
    <property type="term" value="F:DNA binding"/>
    <property type="evidence" value="ECO:0007669"/>
    <property type="project" value="UniProtKB-KW"/>
</dbReference>
<dbReference type="InterPro" id="IPR036388">
    <property type="entry name" value="WH-like_DNA-bd_sf"/>
</dbReference>
<dbReference type="PANTHER" id="PTHR33164">
    <property type="entry name" value="TRANSCRIPTIONAL REGULATOR, MARR FAMILY"/>
    <property type="match status" value="1"/>
</dbReference>
<evidence type="ECO:0000256" key="1">
    <source>
        <dbReference type="ARBA" id="ARBA00023015"/>
    </source>
</evidence>
<name>A0A927N044_9ACTN</name>
<keyword evidence="1" id="KW-0805">Transcription regulation</keyword>
<dbReference type="GO" id="GO:0003700">
    <property type="term" value="F:DNA-binding transcription factor activity"/>
    <property type="evidence" value="ECO:0007669"/>
    <property type="project" value="InterPro"/>
</dbReference>
<dbReference type="PANTHER" id="PTHR33164:SF64">
    <property type="entry name" value="TRANSCRIPTIONAL REGULATOR SLYA"/>
    <property type="match status" value="1"/>
</dbReference>
<evidence type="ECO:0000256" key="3">
    <source>
        <dbReference type="ARBA" id="ARBA00023163"/>
    </source>
</evidence>
<dbReference type="Gene3D" id="1.10.10.10">
    <property type="entry name" value="Winged helix-like DNA-binding domain superfamily/Winged helix DNA-binding domain"/>
    <property type="match status" value="1"/>
</dbReference>
<dbReference type="Pfam" id="PF12802">
    <property type="entry name" value="MarR_2"/>
    <property type="match status" value="1"/>
</dbReference>
<keyword evidence="3" id="KW-0804">Transcription</keyword>
<dbReference type="AlphaFoldDB" id="A0A927N044"/>
<sequence length="154" mass="17079">MVGEVVRTPKVTERIGFLLARHAAITDRRIREAFGATGLTPRSGLTLMHLAETGPISQQALIEVLGVDPSVMVGILNDLEDRGLAERRRDSADRRRHIVRITRSGTTLLTKVQRALTAVERDLFADLDDEEVARLHDLLGRIRTAPDDPACTEH</sequence>
<dbReference type="PROSITE" id="PS50995">
    <property type="entry name" value="HTH_MARR_2"/>
    <property type="match status" value="1"/>
</dbReference>
<keyword evidence="2 5" id="KW-0238">DNA-binding</keyword>
<evidence type="ECO:0000313" key="5">
    <source>
        <dbReference type="EMBL" id="MBE1609352.1"/>
    </source>
</evidence>
<evidence type="ECO:0000256" key="2">
    <source>
        <dbReference type="ARBA" id="ARBA00023125"/>
    </source>
</evidence>
<evidence type="ECO:0000259" key="4">
    <source>
        <dbReference type="PROSITE" id="PS50995"/>
    </source>
</evidence>